<protein>
    <submittedName>
        <fullName evidence="3">Uncharacterized protein LOC120267282</fullName>
    </submittedName>
</protein>
<dbReference type="Proteomes" id="UP001515500">
    <property type="component" value="Chromosome 8"/>
</dbReference>
<dbReference type="RefSeq" id="XP_039130888.1">
    <property type="nucleotide sequence ID" value="XM_039274954.1"/>
</dbReference>
<dbReference type="GeneID" id="120267282"/>
<dbReference type="PANTHER" id="PTHR31973:SF166">
    <property type="entry name" value="OS10G0104700 PROTEIN"/>
    <property type="match status" value="1"/>
</dbReference>
<organism evidence="2 3">
    <name type="scientific">Dioscorea cayennensis subsp. rotundata</name>
    <name type="common">White Guinea yam</name>
    <name type="synonym">Dioscorea rotundata</name>
    <dbReference type="NCBI Taxonomy" id="55577"/>
    <lineage>
        <taxon>Eukaryota</taxon>
        <taxon>Viridiplantae</taxon>
        <taxon>Streptophyta</taxon>
        <taxon>Embryophyta</taxon>
        <taxon>Tracheophyta</taxon>
        <taxon>Spermatophyta</taxon>
        <taxon>Magnoliopsida</taxon>
        <taxon>Liliopsida</taxon>
        <taxon>Dioscoreales</taxon>
        <taxon>Dioscoreaceae</taxon>
        <taxon>Dioscorea</taxon>
    </lineage>
</organism>
<accession>A0AB40BVC1</accession>
<dbReference type="AlphaFoldDB" id="A0AB40BVC1"/>
<feature type="domain" description="Transposase MuDR plant" evidence="1">
    <location>
        <begin position="138"/>
        <end position="196"/>
    </location>
</feature>
<evidence type="ECO:0000313" key="2">
    <source>
        <dbReference type="Proteomes" id="UP001515500"/>
    </source>
</evidence>
<sequence>METFSAVARYKGEGRMRQFTVLSSWESVMGEICARWAVDVSQVRVKFVMPEAYRTLCPIEYAADFERMCHIYHSFNKFIIDIIIEDVSVSADGNQAFLIPSGSLSDSVNPSGNSFLSQHNSSGALSIAEFTDTHDGSTLQVGQWFENAEHFKDCLRSYAIRKNFDFTFIKNDKLRVTVRCATKEFQWRVHASKEGIHDTFRLKTMQATHICSGGIGTTAHPKASKKWICERVIHKLKETPLYRAVNIQKDILCDHGVRLPYKLAWMGKEVVRSVIHGSEVSSYDLLLWYANKVSETNPSSVVTINKDGERFKSAFFFSFEACLLGFKHGCRPLLFIDGTHLLAKYGGILLGATAKDGNDGLFHVAFAIVDNETDEN</sequence>
<name>A0AB40BVC1_DIOCR</name>
<evidence type="ECO:0000313" key="3">
    <source>
        <dbReference type="RefSeq" id="XP_039130888.1"/>
    </source>
</evidence>
<dbReference type="Pfam" id="PF03108">
    <property type="entry name" value="DBD_Tnp_Mut"/>
    <property type="match status" value="1"/>
</dbReference>
<evidence type="ECO:0000259" key="1">
    <source>
        <dbReference type="Pfam" id="PF03108"/>
    </source>
</evidence>
<proteinExistence type="predicted"/>
<keyword evidence="2" id="KW-1185">Reference proteome</keyword>
<dbReference type="InterPro" id="IPR004332">
    <property type="entry name" value="Transposase_MuDR"/>
</dbReference>
<gene>
    <name evidence="3" type="primary">LOC120267282</name>
</gene>
<reference evidence="3" key="1">
    <citation type="submission" date="2025-08" db="UniProtKB">
        <authorList>
            <consortium name="RefSeq"/>
        </authorList>
    </citation>
    <scope>IDENTIFICATION</scope>
</reference>
<dbReference type="PANTHER" id="PTHR31973">
    <property type="entry name" value="POLYPROTEIN, PUTATIVE-RELATED"/>
    <property type="match status" value="1"/>
</dbReference>